<dbReference type="AlphaFoldDB" id="A0A6C0DA37"/>
<reference evidence="2" key="1">
    <citation type="journal article" date="2020" name="Nature">
        <title>Giant virus diversity and host interactions through global metagenomics.</title>
        <authorList>
            <person name="Schulz F."/>
            <person name="Roux S."/>
            <person name="Paez-Espino D."/>
            <person name="Jungbluth S."/>
            <person name="Walsh D.A."/>
            <person name="Denef V.J."/>
            <person name="McMahon K.D."/>
            <person name="Konstantinidis K.T."/>
            <person name="Eloe-Fadrosh E.A."/>
            <person name="Kyrpides N.C."/>
            <person name="Woyke T."/>
        </authorList>
    </citation>
    <scope>NUCLEOTIDE SEQUENCE</scope>
    <source>
        <strain evidence="2">GVMAG-M-3300023174-131</strain>
    </source>
</reference>
<keyword evidence="1" id="KW-1133">Transmembrane helix</keyword>
<proteinExistence type="predicted"/>
<organism evidence="2">
    <name type="scientific">viral metagenome</name>
    <dbReference type="NCBI Taxonomy" id="1070528"/>
    <lineage>
        <taxon>unclassified sequences</taxon>
        <taxon>metagenomes</taxon>
        <taxon>organismal metagenomes</taxon>
    </lineage>
</organism>
<keyword evidence="1" id="KW-0472">Membrane</keyword>
<keyword evidence="1" id="KW-0812">Transmembrane</keyword>
<feature type="transmembrane region" description="Helical" evidence="1">
    <location>
        <begin position="25"/>
        <end position="41"/>
    </location>
</feature>
<evidence type="ECO:0000256" key="1">
    <source>
        <dbReference type="SAM" id="Phobius"/>
    </source>
</evidence>
<evidence type="ECO:0000313" key="2">
    <source>
        <dbReference type="EMBL" id="QHT13230.1"/>
    </source>
</evidence>
<dbReference type="EMBL" id="MN739564">
    <property type="protein sequence ID" value="QHT13230.1"/>
    <property type="molecule type" value="Genomic_DNA"/>
</dbReference>
<sequence>MALSSSPEIPSASPSTGIVATLKKHWYIVVLLVLIFLYWRNKQQKSKEQK</sequence>
<name>A0A6C0DA37_9ZZZZ</name>
<protein>
    <submittedName>
        <fullName evidence="2">Uncharacterized protein</fullName>
    </submittedName>
</protein>
<accession>A0A6C0DA37</accession>